<reference evidence="9 10" key="1">
    <citation type="journal article" date="2011" name="Genome Biol.">
        <title>Comparative genome sequence analysis underscores mycoparasitism as the ancestral life style of Trichoderma.</title>
        <authorList>
            <person name="Kubicek C.P."/>
            <person name="Herrera-Estrella A."/>
            <person name="Seidl-Seiboth V."/>
            <person name="Martinez D.A."/>
            <person name="Druzhinina I.S."/>
            <person name="Thon M."/>
            <person name="Zeilinger S."/>
            <person name="Casas-Flores S."/>
            <person name="Horwitz B.A."/>
            <person name="Mukherjee P.K."/>
            <person name="Mukherjee M."/>
            <person name="Kredics L."/>
            <person name="Alcaraz L.D."/>
            <person name="Aerts A."/>
            <person name="Antal Z."/>
            <person name="Atanasova L."/>
            <person name="Cervantes-Badillo M.G."/>
            <person name="Challacombe J."/>
            <person name="Chertkov O."/>
            <person name="McCluskey K."/>
            <person name="Coulpier F."/>
            <person name="Deshpande N."/>
            <person name="von Doehren H."/>
            <person name="Ebbole D.J."/>
            <person name="Esquivel-Naranjo E.U."/>
            <person name="Fekete E."/>
            <person name="Flipphi M."/>
            <person name="Glaser F."/>
            <person name="Gomez-Rodriguez E.Y."/>
            <person name="Gruber S."/>
            <person name="Han C."/>
            <person name="Henrissat B."/>
            <person name="Hermosa R."/>
            <person name="Hernandez-Onate M."/>
            <person name="Karaffa L."/>
            <person name="Kosti I."/>
            <person name="Le Crom S."/>
            <person name="Lindquist E."/>
            <person name="Lucas S."/>
            <person name="Luebeck M."/>
            <person name="Luebeck P.S."/>
            <person name="Margeot A."/>
            <person name="Metz B."/>
            <person name="Misra M."/>
            <person name="Nevalainen H."/>
            <person name="Omann M."/>
            <person name="Packer N."/>
            <person name="Perrone G."/>
            <person name="Uresti-Rivera E.E."/>
            <person name="Salamov A."/>
            <person name="Schmoll M."/>
            <person name="Seiboth B."/>
            <person name="Shapiro H."/>
            <person name="Sukno S."/>
            <person name="Tamayo-Ramos J.A."/>
            <person name="Tisch D."/>
            <person name="Wiest A."/>
            <person name="Wilkinson H.H."/>
            <person name="Zhang M."/>
            <person name="Coutinho P.M."/>
            <person name="Kenerley C.M."/>
            <person name="Monte E."/>
            <person name="Baker S.E."/>
            <person name="Grigoriev I.V."/>
        </authorList>
    </citation>
    <scope>NUCLEOTIDE SEQUENCE [LARGE SCALE GENOMIC DNA]</scope>
    <source>
        <strain evidence="10">Gv29-8 / FGSC 10586</strain>
    </source>
</reference>
<dbReference type="HOGENOM" id="CLU_130004_1_0_1"/>
<gene>
    <name evidence="9" type="ORF">TRIVIDRAFT_214657</name>
</gene>
<evidence type="ECO:0000313" key="9">
    <source>
        <dbReference type="EMBL" id="EHK15983.1"/>
    </source>
</evidence>
<comment type="similarity">
    <text evidence="3">Belongs to the CHZ1 family.</text>
</comment>
<feature type="region of interest" description="Disordered" evidence="7">
    <location>
        <begin position="1"/>
        <end position="114"/>
    </location>
</feature>
<feature type="compositionally biased region" description="Acidic residues" evidence="7">
    <location>
        <begin position="90"/>
        <end position="103"/>
    </location>
</feature>
<dbReference type="Proteomes" id="UP000007115">
    <property type="component" value="Unassembled WGS sequence"/>
</dbReference>
<evidence type="ECO:0000256" key="1">
    <source>
        <dbReference type="ARBA" id="ARBA00002212"/>
    </source>
</evidence>
<dbReference type="VEuPathDB" id="FungiDB:TRIVIDRAFT_214657"/>
<evidence type="ECO:0000256" key="7">
    <source>
        <dbReference type="SAM" id="MobiDB-lite"/>
    </source>
</evidence>
<dbReference type="OrthoDB" id="2148987at2759"/>
<keyword evidence="5" id="KW-0539">Nucleus</keyword>
<comment type="subunit">
    <text evidence="6">Forms a heterotrimer with H2A.Z-H2B, stabilizing the association of the histone dimer. Also, with a lower affinity, forms a heterotrimer with H2A-H2B.</text>
</comment>
<dbReference type="EMBL" id="ABDF02000091">
    <property type="protein sequence ID" value="EHK15983.1"/>
    <property type="molecule type" value="Genomic_DNA"/>
</dbReference>
<feature type="compositionally biased region" description="Acidic residues" evidence="7">
    <location>
        <begin position="34"/>
        <end position="64"/>
    </location>
</feature>
<comment type="subcellular location">
    <subcellularLocation>
        <location evidence="2">Nucleus</location>
    </subcellularLocation>
</comment>
<dbReference type="AlphaFoldDB" id="G9NAX3"/>
<dbReference type="GO" id="GO:0005634">
    <property type="term" value="C:nucleus"/>
    <property type="evidence" value="ECO:0007669"/>
    <property type="project" value="UniProtKB-SubCell"/>
</dbReference>
<keyword evidence="4" id="KW-0143">Chaperone</keyword>
<feature type="compositionally biased region" description="Basic and acidic residues" evidence="7">
    <location>
        <begin position="9"/>
        <end position="33"/>
    </location>
</feature>
<protein>
    <recommendedName>
        <fullName evidence="8">Histone chaperone domain-containing protein</fullName>
    </recommendedName>
</protein>
<comment type="function">
    <text evidence="1">Forms a chaperone-bound H2A.Z-H2B complex that acts as a source for SWR1 complex-dependent H2A to H2A.Z histone replacement in chromatin.</text>
</comment>
<feature type="domain" description="Histone chaperone" evidence="8">
    <location>
        <begin position="54"/>
        <end position="91"/>
    </location>
</feature>
<organism evidence="9 10">
    <name type="scientific">Hypocrea virens (strain Gv29-8 / FGSC 10586)</name>
    <name type="common">Gliocladium virens</name>
    <name type="synonym">Trichoderma virens</name>
    <dbReference type="NCBI Taxonomy" id="413071"/>
    <lineage>
        <taxon>Eukaryota</taxon>
        <taxon>Fungi</taxon>
        <taxon>Dikarya</taxon>
        <taxon>Ascomycota</taxon>
        <taxon>Pezizomycotina</taxon>
        <taxon>Sordariomycetes</taxon>
        <taxon>Hypocreomycetidae</taxon>
        <taxon>Hypocreales</taxon>
        <taxon>Hypocreaceae</taxon>
        <taxon>Trichoderma</taxon>
    </lineage>
</organism>
<feature type="compositionally biased region" description="Basic and acidic residues" evidence="7">
    <location>
        <begin position="104"/>
        <end position="114"/>
    </location>
</feature>
<dbReference type="RefSeq" id="XP_013950189.1">
    <property type="nucleotide sequence ID" value="XM_014094714.1"/>
</dbReference>
<accession>G9NAX3</accession>
<evidence type="ECO:0000259" key="8">
    <source>
        <dbReference type="SMART" id="SM01082"/>
    </source>
</evidence>
<evidence type="ECO:0000256" key="2">
    <source>
        <dbReference type="ARBA" id="ARBA00004123"/>
    </source>
</evidence>
<evidence type="ECO:0000256" key="5">
    <source>
        <dbReference type="ARBA" id="ARBA00023242"/>
    </source>
</evidence>
<dbReference type="SMART" id="SM01082">
    <property type="entry name" value="CHZ"/>
    <property type="match status" value="1"/>
</dbReference>
<dbReference type="eggNOG" id="ENOG502SCUM">
    <property type="taxonomic scope" value="Eukaryota"/>
</dbReference>
<sequence>MSDGVTNPHTEESFAESKGKGKAVQDEVPHDTAMDEDDDEDDDDEDDDDEETAEPDEDGLEEIDLNNIVEGGRRTRGAQIDYARAAEQTPMEDDDEDEDDEDFQPAHEDTEMDG</sequence>
<name>G9NAX3_HYPVG</name>
<dbReference type="OMA" id="MEGVQDP"/>
<dbReference type="Pfam" id="PF09649">
    <property type="entry name" value="CHZ"/>
    <property type="match status" value="1"/>
</dbReference>
<dbReference type="InParanoid" id="G9NAX3"/>
<comment type="caution">
    <text evidence="9">The sequence shown here is derived from an EMBL/GenBank/DDBJ whole genome shotgun (WGS) entry which is preliminary data.</text>
</comment>
<evidence type="ECO:0000256" key="4">
    <source>
        <dbReference type="ARBA" id="ARBA00023186"/>
    </source>
</evidence>
<proteinExistence type="inferred from homology"/>
<evidence type="ECO:0000256" key="6">
    <source>
        <dbReference type="ARBA" id="ARBA00025877"/>
    </source>
</evidence>
<dbReference type="InterPro" id="IPR019098">
    <property type="entry name" value="Histone_chaperone_domain_CHZ"/>
</dbReference>
<keyword evidence="10" id="KW-1185">Reference proteome</keyword>
<dbReference type="STRING" id="413071.G9NAX3"/>
<evidence type="ECO:0000256" key="3">
    <source>
        <dbReference type="ARBA" id="ARBA00008057"/>
    </source>
</evidence>
<evidence type="ECO:0000313" key="10">
    <source>
        <dbReference type="Proteomes" id="UP000007115"/>
    </source>
</evidence>
<dbReference type="GeneID" id="25790831"/>